<dbReference type="AlphaFoldDB" id="A0A5N7CSG6"/>
<feature type="compositionally biased region" description="Basic and acidic residues" evidence="1">
    <location>
        <begin position="321"/>
        <end position="330"/>
    </location>
</feature>
<keyword evidence="2" id="KW-1133">Transmembrane helix</keyword>
<accession>A0A5N7CSG6</accession>
<gene>
    <name evidence="3" type="ORF">BDV23DRAFT_143018</name>
</gene>
<evidence type="ECO:0000256" key="1">
    <source>
        <dbReference type="SAM" id="MobiDB-lite"/>
    </source>
</evidence>
<reference evidence="3" key="1">
    <citation type="submission" date="2019-04" db="EMBL/GenBank/DDBJ databases">
        <title>Friends and foes A comparative genomics studyof 23 Aspergillus species from section Flavi.</title>
        <authorList>
            <consortium name="DOE Joint Genome Institute"/>
            <person name="Kjaerbolling I."/>
            <person name="Vesth T."/>
            <person name="Frisvad J.C."/>
            <person name="Nybo J.L."/>
            <person name="Theobald S."/>
            <person name="Kildgaard S."/>
            <person name="Isbrandt T."/>
            <person name="Kuo A."/>
            <person name="Sato A."/>
            <person name="Lyhne E.K."/>
            <person name="Kogle M.E."/>
            <person name="Wiebenga A."/>
            <person name="Kun R.S."/>
            <person name="Lubbers R.J."/>
            <person name="Makela M.R."/>
            <person name="Barry K."/>
            <person name="Chovatia M."/>
            <person name="Clum A."/>
            <person name="Daum C."/>
            <person name="Haridas S."/>
            <person name="He G."/>
            <person name="LaButti K."/>
            <person name="Lipzen A."/>
            <person name="Mondo S."/>
            <person name="Riley R."/>
            <person name="Salamov A."/>
            <person name="Simmons B.A."/>
            <person name="Magnuson J.K."/>
            <person name="Henrissat B."/>
            <person name="Mortensen U.H."/>
            <person name="Larsen T.O."/>
            <person name="Devries R.P."/>
            <person name="Grigoriev I.V."/>
            <person name="Machida M."/>
            <person name="Baker S.E."/>
            <person name="Andersen M.R."/>
        </authorList>
    </citation>
    <scope>NUCLEOTIDE SEQUENCE [LARGE SCALE GENOMIC DNA]</scope>
    <source>
        <strain evidence="3">IBT 14317</strain>
    </source>
</reference>
<keyword evidence="2" id="KW-0812">Transmembrane</keyword>
<dbReference type="EMBL" id="ML735214">
    <property type="protein sequence ID" value="KAE8396558.1"/>
    <property type="molecule type" value="Genomic_DNA"/>
</dbReference>
<organism evidence="3">
    <name type="scientific">Petromyces alliaceus</name>
    <name type="common">Aspergillus alliaceus</name>
    <dbReference type="NCBI Taxonomy" id="209559"/>
    <lineage>
        <taxon>Eukaryota</taxon>
        <taxon>Fungi</taxon>
        <taxon>Dikarya</taxon>
        <taxon>Ascomycota</taxon>
        <taxon>Pezizomycotina</taxon>
        <taxon>Eurotiomycetes</taxon>
        <taxon>Eurotiomycetidae</taxon>
        <taxon>Eurotiales</taxon>
        <taxon>Aspergillaceae</taxon>
        <taxon>Aspergillus</taxon>
        <taxon>Aspergillus subgen. Circumdati</taxon>
    </lineage>
</organism>
<feature type="compositionally biased region" description="Low complexity" evidence="1">
    <location>
        <begin position="374"/>
        <end position="391"/>
    </location>
</feature>
<feature type="compositionally biased region" description="Polar residues" evidence="1">
    <location>
        <begin position="350"/>
        <end position="360"/>
    </location>
</feature>
<feature type="transmembrane region" description="Helical" evidence="2">
    <location>
        <begin position="43"/>
        <end position="64"/>
    </location>
</feature>
<feature type="region of interest" description="Disordered" evidence="1">
    <location>
        <begin position="132"/>
        <end position="166"/>
    </location>
</feature>
<name>A0A5N7CSG6_PETAA</name>
<feature type="region of interest" description="Disordered" evidence="1">
    <location>
        <begin position="280"/>
        <end position="401"/>
    </location>
</feature>
<feature type="region of interest" description="Disordered" evidence="1">
    <location>
        <begin position="413"/>
        <end position="432"/>
    </location>
</feature>
<feature type="transmembrane region" description="Helical" evidence="2">
    <location>
        <begin position="7"/>
        <end position="23"/>
    </location>
</feature>
<protein>
    <submittedName>
        <fullName evidence="3">Uncharacterized protein</fullName>
    </submittedName>
</protein>
<sequence>MPRILRFYITAHSLLTIHPYLSIHLSTSLPIPHLQIFMSTTTFFTLPFLALISIPLVISAYITICFSVLALFLRLSVIYIELCYAIIANYFVIPTSNTSSLLNFAPSEPTTPLASTTPKRRSLDHGRTVYFSGSSFHQSTPASRSQSRPGCGQRRNSSYSEEQQNNIDSAFYDRDGRHFRRGGHQREASYPSLRGFLGLISGDERRDFEGVGGWRCWASSSKFYGHHSRSVSSSSSNSVNEEADERAWLSINNRLELPSQPLCIRNNELVEPSLPWRHRQTFTSPDGSHSLHHRRSATTSMLSSFNIRTPNSLSLSSSIRPDNHAMETRSRAASPLSQSRQPAGDAPSAILSSSNSNNYVFSPPEGPGGYFTLRTSSGPSSRTTTPGSTTPNEENKSSEAIGRTMAHYAAGVRYRRRSISGPNSSARIVRPP</sequence>
<dbReference type="Proteomes" id="UP000326877">
    <property type="component" value="Unassembled WGS sequence"/>
</dbReference>
<feature type="compositionally biased region" description="Polar residues" evidence="1">
    <location>
        <begin position="297"/>
        <end position="320"/>
    </location>
</feature>
<proteinExistence type="predicted"/>
<keyword evidence="2" id="KW-0472">Membrane</keyword>
<evidence type="ECO:0000313" key="3">
    <source>
        <dbReference type="EMBL" id="KAE8396558.1"/>
    </source>
</evidence>
<feature type="transmembrane region" description="Helical" evidence="2">
    <location>
        <begin position="71"/>
        <end position="93"/>
    </location>
</feature>
<evidence type="ECO:0000256" key="2">
    <source>
        <dbReference type="SAM" id="Phobius"/>
    </source>
</evidence>
<dbReference type="OrthoDB" id="4492972at2759"/>